<dbReference type="Pfam" id="PF03564">
    <property type="entry name" value="DUF1759"/>
    <property type="match status" value="1"/>
</dbReference>
<keyword evidence="4" id="KW-1185">Reference proteome</keyword>
<dbReference type="GO" id="GO:0042575">
    <property type="term" value="C:DNA polymerase complex"/>
    <property type="evidence" value="ECO:0007669"/>
    <property type="project" value="UniProtKB-ARBA"/>
</dbReference>
<dbReference type="PANTHER" id="PTHR47331:SF1">
    <property type="entry name" value="GAG-LIKE PROTEIN"/>
    <property type="match status" value="1"/>
</dbReference>
<dbReference type="OrthoDB" id="7764418at2759"/>
<dbReference type="Gene3D" id="3.30.420.10">
    <property type="entry name" value="Ribonuclease H-like superfamily/Ribonuclease H"/>
    <property type="match status" value="1"/>
</dbReference>
<dbReference type="CDD" id="cd01644">
    <property type="entry name" value="RT_pepA17"/>
    <property type="match status" value="1"/>
</dbReference>
<dbReference type="InterPro" id="IPR012337">
    <property type="entry name" value="RNaseH-like_sf"/>
</dbReference>
<evidence type="ECO:0000259" key="2">
    <source>
        <dbReference type="PROSITE" id="PS50994"/>
    </source>
</evidence>
<dbReference type="Pfam" id="PF05380">
    <property type="entry name" value="Peptidase_A17"/>
    <property type="match status" value="1"/>
</dbReference>
<dbReference type="InterPro" id="IPR041588">
    <property type="entry name" value="Integrase_H2C2"/>
</dbReference>
<dbReference type="PANTHER" id="PTHR47331">
    <property type="entry name" value="PHD-TYPE DOMAIN-CONTAINING PROTEIN"/>
    <property type="match status" value="1"/>
</dbReference>
<dbReference type="InterPro" id="IPR036397">
    <property type="entry name" value="RNaseH_sf"/>
</dbReference>
<dbReference type="EMBL" id="CAACVG010007344">
    <property type="protein sequence ID" value="VEN44957.1"/>
    <property type="molecule type" value="Genomic_DNA"/>
</dbReference>
<evidence type="ECO:0000313" key="4">
    <source>
        <dbReference type="Proteomes" id="UP000410492"/>
    </source>
</evidence>
<dbReference type="SUPFAM" id="SSF56672">
    <property type="entry name" value="DNA/RNA polymerases"/>
    <property type="match status" value="1"/>
</dbReference>
<dbReference type="Pfam" id="PF05585">
    <property type="entry name" value="DUF1758"/>
    <property type="match status" value="1"/>
</dbReference>
<dbReference type="GO" id="GO:0003676">
    <property type="term" value="F:nucleic acid binding"/>
    <property type="evidence" value="ECO:0007669"/>
    <property type="project" value="InterPro"/>
</dbReference>
<feature type="compositionally biased region" description="Polar residues" evidence="1">
    <location>
        <begin position="423"/>
        <end position="434"/>
    </location>
</feature>
<evidence type="ECO:0000256" key="1">
    <source>
        <dbReference type="SAM" id="MobiDB-lite"/>
    </source>
</evidence>
<dbReference type="InterPro" id="IPR021109">
    <property type="entry name" value="Peptidase_aspartic_dom_sf"/>
</dbReference>
<organism evidence="3 4">
    <name type="scientific">Callosobruchus maculatus</name>
    <name type="common">Southern cowpea weevil</name>
    <name type="synonym">Pulse bruchid</name>
    <dbReference type="NCBI Taxonomy" id="64391"/>
    <lineage>
        <taxon>Eukaryota</taxon>
        <taxon>Metazoa</taxon>
        <taxon>Ecdysozoa</taxon>
        <taxon>Arthropoda</taxon>
        <taxon>Hexapoda</taxon>
        <taxon>Insecta</taxon>
        <taxon>Pterygota</taxon>
        <taxon>Neoptera</taxon>
        <taxon>Endopterygota</taxon>
        <taxon>Coleoptera</taxon>
        <taxon>Polyphaga</taxon>
        <taxon>Cucujiformia</taxon>
        <taxon>Chrysomeloidea</taxon>
        <taxon>Chrysomelidae</taxon>
        <taxon>Bruchinae</taxon>
        <taxon>Bruchini</taxon>
        <taxon>Callosobruchus</taxon>
    </lineage>
</organism>
<dbReference type="InterPro" id="IPR040676">
    <property type="entry name" value="DUF5641"/>
</dbReference>
<dbReference type="GO" id="GO:0071897">
    <property type="term" value="P:DNA biosynthetic process"/>
    <property type="evidence" value="ECO:0007669"/>
    <property type="project" value="UniProtKB-ARBA"/>
</dbReference>
<dbReference type="GO" id="GO:0015074">
    <property type="term" value="P:DNA integration"/>
    <property type="evidence" value="ECO:0007669"/>
    <property type="project" value="InterPro"/>
</dbReference>
<evidence type="ECO:0000313" key="3">
    <source>
        <dbReference type="EMBL" id="VEN44957.1"/>
    </source>
</evidence>
<dbReference type="InterPro" id="IPR008737">
    <property type="entry name" value="DUF1758"/>
</dbReference>
<dbReference type="Proteomes" id="UP000410492">
    <property type="component" value="Unassembled WGS sequence"/>
</dbReference>
<dbReference type="Gene3D" id="2.40.70.10">
    <property type="entry name" value="Acid Proteases"/>
    <property type="match status" value="1"/>
</dbReference>
<gene>
    <name evidence="3" type="ORF">CALMAC_LOCUS7568</name>
</gene>
<dbReference type="InterPro" id="IPR043502">
    <property type="entry name" value="DNA/RNA_pol_sf"/>
</dbReference>
<sequence length="1742" mass="199149">MENPSTLHTLTRKRGSVKARITTFQKFLSEVLDTDENEIDLAKMSVLARKLEKVIEAEAEFVIVQSEIECLVEDDDLENQYAERETIQGKLDSLIANAKDILATYQANSVHSREDISIKSDHSEYRGIENEGIKLPTIKLPKFDGKFDKWLEFRDTFGSMIHEGQKLSQIQKFHYLRAALEGKAARVISHIGFSSENYELAWSILRERYDNVRQLKRNHVKALFDLEALESESSERLCELNDNMSKHLSSLKRLGEAVESWDTLVIHIMSNKLDKASAREWEKIQVKKDVSLETFKQFLKDRAELLQSFEEKKSEYAPSRGKERSKKYSSNVKGLHSVNSNTETETIKYACVNCKKDHNIYYCPDLLQLSVQDRIQRVKQLKLCSNCLRPYHEAKDCRSGGCRICKGRHNTALHVTKETRVLSTEITNENQSPHGETRSQTRDSGENSKNSDFQEIACTLSTSNSAMLSTALVHVYDKDGVRHTVRALLDCGSQTSFISAELRDLLKIPKIPVQISVSGIADSPACIDSKCKLKLFSTTKSFSIELQCLVIKQITGSLPNVYVNKRDFEIPAHVNLADPTFNIPNKIDILLGADVFWNLLCVGQIHVRNNMAVLQKTQLGWILGGPMSREITKVSCHLLNISSESDTHFQLEKFWKVEEVEQRKLLSAEEEMCERHFRENTCITKEGRYMVALPLKGDPSTLGDSRSLATKRFFQLEKRLLKNENLKTLYVDFLDEYERLGHMCRVDNPEEENGYYMPHHGVLRENSISTKLRVVFNASSPGTTGISLNDIQMVGPTVQDELISIILRFRLHKIILSADIRMMYRQILVQPEHRKLQRILWRPSPDKPLETYELQTVTYGTAAASFLATRCLYELAEEVSSVEPSVAQILKHDMYVDDVLTGCNSAETAKDMSAKLIKICQNRGFELLKWRSNSHEVLSHIKQNHSSHAVLEFSSDKESSCKTLGLCWSSSNDDLTYKTTTDNLTDHVTKRSILSRISSIFDPLGLLSPSIILVKILLQEIWSQNCKWDESLPQNIHLLWIQFASEISCFDQMLVPRKILCDNPDQIELHCFCDASERAYGSCIYVKSWNAEGECDVHLFCAKSKVAPLKTLTIPRLELCAALVLSRLLKKLLDSVPISFSKIYCWSDSTIVLNWLRTPPNLLKQFVNNRVAEIQETTCNFEWKHISSSDNPADMLSRGLSPKNLIQNESWWHGPQWLQKNPEEWPQLPFEKTEVPEIKKSLLTQNVTNFAIPYTRFSILNRLVRSFAYVLRFLSNSRLPEDKRHLSYLTVPELQMSLHTLLKYAQLESFSEDYSKLQKGKQLQNGSKLLSLNPFIDKNGLLRVGGRLENSEFSFDKKHPIIVDSHHHMTKLIFESEHKLLLHAGPQLLLNHIREKYWPIRGRNLARSVVRNCVRCSRFAQETMQPLMGNLPEARVKPALPFTSVGVDYAGYFNLKDKRGRGSRISKCWLCLFICFTTRAIHIEVVTSLTTEDFMKAFKRLISRRGKPSNVYSDNGLNFVGAANEMSKFLQSHSVPIADSSAQLGMRWHFIPANSPNFGGLWEAGVKSIKHHLKRVAGDTAYTYEDFSTLCIQIEGILNSRPISPMSSDPDDLLPLTPSHFLIGRSLEDIPEPDFTSLPTNRLSNYQHLCQLQQHFWERWSKEYVSQLQQRYKWKRNCADLQVGQLVLIKESGQPPLRWKLGRVLNLIPGNDGICRVATLKTSTGIVRRALNRLCILAHDQQ</sequence>
<dbReference type="InterPro" id="IPR005312">
    <property type="entry name" value="DUF1759"/>
</dbReference>
<dbReference type="Pfam" id="PF18701">
    <property type="entry name" value="DUF5641"/>
    <property type="match status" value="1"/>
</dbReference>
<dbReference type="PROSITE" id="PS50994">
    <property type="entry name" value="INTEGRASE"/>
    <property type="match status" value="1"/>
</dbReference>
<name>A0A653CAK1_CALMS</name>
<dbReference type="InterPro" id="IPR008042">
    <property type="entry name" value="Retrotrans_Pao"/>
</dbReference>
<accession>A0A653CAK1</accession>
<protein>
    <recommendedName>
        <fullName evidence="2">Integrase catalytic domain-containing protein</fullName>
    </recommendedName>
</protein>
<feature type="region of interest" description="Disordered" evidence="1">
    <location>
        <begin position="423"/>
        <end position="450"/>
    </location>
</feature>
<feature type="domain" description="Integrase catalytic" evidence="2">
    <location>
        <begin position="1437"/>
        <end position="1626"/>
    </location>
</feature>
<dbReference type="SUPFAM" id="SSF53098">
    <property type="entry name" value="Ribonuclease H-like"/>
    <property type="match status" value="1"/>
</dbReference>
<reference evidence="3 4" key="1">
    <citation type="submission" date="2019-01" db="EMBL/GenBank/DDBJ databases">
        <authorList>
            <person name="Sayadi A."/>
        </authorList>
    </citation>
    <scope>NUCLEOTIDE SEQUENCE [LARGE SCALE GENOMIC DNA]</scope>
</reference>
<proteinExistence type="predicted"/>
<dbReference type="Pfam" id="PF17921">
    <property type="entry name" value="Integrase_H2C2"/>
    <property type="match status" value="1"/>
</dbReference>
<feature type="compositionally biased region" description="Basic and acidic residues" evidence="1">
    <location>
        <begin position="435"/>
        <end position="446"/>
    </location>
</feature>
<dbReference type="InterPro" id="IPR001584">
    <property type="entry name" value="Integrase_cat-core"/>
</dbReference>